<dbReference type="AlphaFoldDB" id="A0A644XNA0"/>
<dbReference type="InterPro" id="IPR000994">
    <property type="entry name" value="Pept_M24"/>
</dbReference>
<keyword evidence="3" id="KW-0378">Hydrolase</keyword>
<keyword evidence="3" id="KW-0645">Protease</keyword>
<organism evidence="3">
    <name type="scientific">bioreactor metagenome</name>
    <dbReference type="NCBI Taxonomy" id="1076179"/>
    <lineage>
        <taxon>unclassified sequences</taxon>
        <taxon>metagenomes</taxon>
        <taxon>ecological metagenomes</taxon>
    </lineage>
</organism>
<dbReference type="EMBL" id="VSSQ01002761">
    <property type="protein sequence ID" value="MPM17248.1"/>
    <property type="molecule type" value="Genomic_DNA"/>
</dbReference>
<keyword evidence="3" id="KW-0031">Aminopeptidase</keyword>
<name>A0A644XNA0_9ZZZZ</name>
<accession>A0A644XNA0</accession>
<dbReference type="InterPro" id="IPR050659">
    <property type="entry name" value="Peptidase_M24B"/>
</dbReference>
<gene>
    <name evidence="3" type="primary">map_34</name>
    <name evidence="3" type="ORF">SDC9_63636</name>
</gene>
<evidence type="ECO:0000313" key="3">
    <source>
        <dbReference type="EMBL" id="MPM17248.1"/>
    </source>
</evidence>
<evidence type="ECO:0000259" key="2">
    <source>
        <dbReference type="Pfam" id="PF01321"/>
    </source>
</evidence>
<dbReference type="GO" id="GO:0004239">
    <property type="term" value="F:initiator methionyl aminopeptidase activity"/>
    <property type="evidence" value="ECO:0007669"/>
    <property type="project" value="UniProtKB-EC"/>
</dbReference>
<proteinExistence type="predicted"/>
<dbReference type="InterPro" id="IPR029149">
    <property type="entry name" value="Creatin/AminoP/Spt16_N"/>
</dbReference>
<protein>
    <submittedName>
        <fullName evidence="3">Methionine aminopeptidase</fullName>
        <ecNumber evidence="3">3.4.11.18</ecNumber>
    </submittedName>
</protein>
<dbReference type="Pfam" id="PF01321">
    <property type="entry name" value="Creatinase_N"/>
    <property type="match status" value="1"/>
</dbReference>
<dbReference type="InterPro" id="IPR000587">
    <property type="entry name" value="Creatinase_N"/>
</dbReference>
<dbReference type="PANTHER" id="PTHR46112:SF3">
    <property type="entry name" value="AMINOPEPTIDASE YPDF"/>
    <property type="match status" value="1"/>
</dbReference>
<feature type="domain" description="Creatinase N-terminal" evidence="2">
    <location>
        <begin position="15"/>
        <end position="163"/>
    </location>
</feature>
<sequence>MSDRVRIPEEEYFERIRKASKLVQEAGLDVLISNCTEADYSFVRYFTNYWPLFETAGVAIAPNGKAALMVGPESSKYAADRSVLKDIFTLLEYRESADPAYPQAKVSTYKDVLSYLGVHGRKLRIGVAGYLVTNPIQLEGLRACFPDAEIIRNEDIVRSLRMIKSPNELACMQRGFDIVKKATEAVMAEIRPGVTELQMVGVAQKCIYEHGAEYEGLPMYVFSEKSTSHAISRSTYRTIEKGDLVQLNLSAKIEGYSPSIGMPISMGPLVGQKRDLVEFCLSMHNWTLGQVKVGVEAAQIAKDYYQKVLDAGMQDYFVYGPCHGTGMIEVEAPWMETSSNYLLRENMTFQVDTYFSAEKFGCRWETGICVKPGQSLLLSDPLGTIYEIPC</sequence>
<feature type="domain" description="Peptidase M24" evidence="1">
    <location>
        <begin position="171"/>
        <end position="371"/>
    </location>
</feature>
<dbReference type="PANTHER" id="PTHR46112">
    <property type="entry name" value="AMINOPEPTIDASE"/>
    <property type="match status" value="1"/>
</dbReference>
<dbReference type="SUPFAM" id="SSF53092">
    <property type="entry name" value="Creatinase/prolidase N-terminal domain"/>
    <property type="match status" value="1"/>
</dbReference>
<reference evidence="3" key="1">
    <citation type="submission" date="2019-08" db="EMBL/GenBank/DDBJ databases">
        <authorList>
            <person name="Kucharzyk K."/>
            <person name="Murdoch R.W."/>
            <person name="Higgins S."/>
            <person name="Loffler F."/>
        </authorList>
    </citation>
    <scope>NUCLEOTIDE SEQUENCE</scope>
</reference>
<dbReference type="EC" id="3.4.11.18" evidence="3"/>
<dbReference type="InterPro" id="IPR036005">
    <property type="entry name" value="Creatinase/aminopeptidase-like"/>
</dbReference>
<dbReference type="Pfam" id="PF00557">
    <property type="entry name" value="Peptidase_M24"/>
    <property type="match status" value="1"/>
</dbReference>
<evidence type="ECO:0000259" key="1">
    <source>
        <dbReference type="Pfam" id="PF00557"/>
    </source>
</evidence>
<comment type="caution">
    <text evidence="3">The sequence shown here is derived from an EMBL/GenBank/DDBJ whole genome shotgun (WGS) entry which is preliminary data.</text>
</comment>
<dbReference type="Gene3D" id="3.40.350.10">
    <property type="entry name" value="Creatinase/prolidase N-terminal domain"/>
    <property type="match status" value="1"/>
</dbReference>
<dbReference type="Gene3D" id="3.90.230.10">
    <property type="entry name" value="Creatinase/methionine aminopeptidase superfamily"/>
    <property type="match status" value="1"/>
</dbReference>
<dbReference type="SUPFAM" id="SSF55920">
    <property type="entry name" value="Creatinase/aminopeptidase"/>
    <property type="match status" value="1"/>
</dbReference>
<dbReference type="CDD" id="cd01066">
    <property type="entry name" value="APP_MetAP"/>
    <property type="match status" value="1"/>
</dbReference>